<keyword evidence="7" id="KW-1185">Reference proteome</keyword>
<dbReference type="PROSITE" id="PS00062">
    <property type="entry name" value="ALDOKETO_REDUCTASE_2"/>
    <property type="match status" value="1"/>
</dbReference>
<keyword evidence="3" id="KW-0560">Oxidoreductase</keyword>
<dbReference type="AlphaFoldDB" id="A0A1B9GPX2"/>
<dbReference type="GO" id="GO:0016616">
    <property type="term" value="F:oxidoreductase activity, acting on the CH-OH group of donors, NAD or NADP as acceptor"/>
    <property type="evidence" value="ECO:0007669"/>
    <property type="project" value="UniProtKB-ARBA"/>
</dbReference>
<name>A0A1B9GPX2_9TREE</name>
<dbReference type="EMBL" id="KV700127">
    <property type="protein sequence ID" value="OCF33120.1"/>
    <property type="molecule type" value="Genomic_DNA"/>
</dbReference>
<dbReference type="PANTHER" id="PTHR43827:SF3">
    <property type="entry name" value="NADP-DEPENDENT OXIDOREDUCTASE DOMAIN-CONTAINING PROTEIN"/>
    <property type="match status" value="1"/>
</dbReference>
<proteinExistence type="inferred from homology"/>
<dbReference type="InterPro" id="IPR036812">
    <property type="entry name" value="NAD(P)_OxRdtase_dom_sf"/>
</dbReference>
<dbReference type="PANTHER" id="PTHR43827">
    <property type="entry name" value="2,5-DIKETO-D-GLUCONIC ACID REDUCTASE"/>
    <property type="match status" value="1"/>
</dbReference>
<keyword evidence="2" id="KW-0521">NADP</keyword>
<evidence type="ECO:0000313" key="6">
    <source>
        <dbReference type="EMBL" id="OCF33120.1"/>
    </source>
</evidence>
<reference evidence="7" key="2">
    <citation type="submission" date="2013-12" db="EMBL/GenBank/DDBJ databases">
        <title>Evolution of pathogenesis and genome organization in the Tremellales.</title>
        <authorList>
            <person name="Cuomo C."/>
            <person name="Litvintseva A."/>
            <person name="Heitman J."/>
            <person name="Chen Y."/>
            <person name="Sun S."/>
            <person name="Springer D."/>
            <person name="Dromer F."/>
            <person name="Young S."/>
            <person name="Zeng Q."/>
            <person name="Chapman S."/>
            <person name="Gujja S."/>
            <person name="Saif S."/>
            <person name="Birren B."/>
        </authorList>
    </citation>
    <scope>NUCLEOTIDE SEQUENCE [LARGE SCALE GENOMIC DNA]</scope>
    <source>
        <strain evidence="7">BCC8398</strain>
    </source>
</reference>
<dbReference type="Pfam" id="PF00248">
    <property type="entry name" value="Aldo_ket_red"/>
    <property type="match status" value="1"/>
</dbReference>
<evidence type="ECO:0000256" key="3">
    <source>
        <dbReference type="ARBA" id="ARBA00023002"/>
    </source>
</evidence>
<dbReference type="OrthoDB" id="2563792at2759"/>
<dbReference type="InterPro" id="IPR023210">
    <property type="entry name" value="NADP_OxRdtase_dom"/>
</dbReference>
<protein>
    <recommendedName>
        <fullName evidence="5">NADP-dependent oxidoreductase domain-containing protein</fullName>
    </recommendedName>
</protein>
<comment type="similarity">
    <text evidence="1">Belongs to the aldo/keto reductase family.</text>
</comment>
<dbReference type="InterPro" id="IPR020471">
    <property type="entry name" value="AKR"/>
</dbReference>
<dbReference type="SUPFAM" id="SSF51430">
    <property type="entry name" value="NAD(P)-linked oxidoreductase"/>
    <property type="match status" value="1"/>
</dbReference>
<evidence type="ECO:0000313" key="7">
    <source>
        <dbReference type="Proteomes" id="UP000092666"/>
    </source>
</evidence>
<evidence type="ECO:0000259" key="5">
    <source>
        <dbReference type="Pfam" id="PF00248"/>
    </source>
</evidence>
<evidence type="ECO:0000256" key="1">
    <source>
        <dbReference type="ARBA" id="ARBA00007905"/>
    </source>
</evidence>
<reference evidence="6 7" key="1">
    <citation type="submission" date="2013-07" db="EMBL/GenBank/DDBJ databases">
        <title>The Genome Sequence of Cryptococcus heveanensis BCC8398.</title>
        <authorList>
            <consortium name="The Broad Institute Genome Sequencing Platform"/>
            <person name="Cuomo C."/>
            <person name="Litvintseva A."/>
            <person name="Chen Y."/>
            <person name="Heitman J."/>
            <person name="Sun S."/>
            <person name="Springer D."/>
            <person name="Dromer F."/>
            <person name="Young S.K."/>
            <person name="Zeng Q."/>
            <person name="Gargeya S."/>
            <person name="Fitzgerald M."/>
            <person name="Abouelleil A."/>
            <person name="Alvarado L."/>
            <person name="Berlin A.M."/>
            <person name="Chapman S.B."/>
            <person name="Dewar J."/>
            <person name="Goldberg J."/>
            <person name="Griggs A."/>
            <person name="Gujja S."/>
            <person name="Hansen M."/>
            <person name="Howarth C."/>
            <person name="Imamovic A."/>
            <person name="Larimer J."/>
            <person name="McCowan C."/>
            <person name="Murphy C."/>
            <person name="Pearson M."/>
            <person name="Priest M."/>
            <person name="Roberts A."/>
            <person name="Saif S."/>
            <person name="Shea T."/>
            <person name="Sykes S."/>
            <person name="Wortman J."/>
            <person name="Nusbaum C."/>
            <person name="Birren B."/>
        </authorList>
    </citation>
    <scope>NUCLEOTIDE SEQUENCE [LARGE SCALE GENOMIC DNA]</scope>
    <source>
        <strain evidence="6 7">BCC8398</strain>
    </source>
</reference>
<feature type="domain" description="NADP-dependent oxidoreductase" evidence="5">
    <location>
        <begin position="48"/>
        <end position="227"/>
    </location>
</feature>
<evidence type="ECO:0000256" key="2">
    <source>
        <dbReference type="ARBA" id="ARBA00022857"/>
    </source>
</evidence>
<organism evidence="6 7">
    <name type="scientific">Kwoniella heveanensis BCC8398</name>
    <dbReference type="NCBI Taxonomy" id="1296120"/>
    <lineage>
        <taxon>Eukaryota</taxon>
        <taxon>Fungi</taxon>
        <taxon>Dikarya</taxon>
        <taxon>Basidiomycota</taxon>
        <taxon>Agaricomycotina</taxon>
        <taxon>Tremellomycetes</taxon>
        <taxon>Tremellales</taxon>
        <taxon>Cryptococcaceae</taxon>
        <taxon>Kwoniella</taxon>
    </lineage>
</organism>
<accession>A0A1B9GPX2</accession>
<dbReference type="InterPro" id="IPR018170">
    <property type="entry name" value="Aldo/ket_reductase_CS"/>
</dbReference>
<dbReference type="Gene3D" id="3.20.20.100">
    <property type="entry name" value="NADP-dependent oxidoreductase domain"/>
    <property type="match status" value="1"/>
</dbReference>
<dbReference type="Proteomes" id="UP000092666">
    <property type="component" value="Unassembled WGS sequence"/>
</dbReference>
<feature type="region of interest" description="Disordered" evidence="4">
    <location>
        <begin position="135"/>
        <end position="154"/>
    </location>
</feature>
<gene>
    <name evidence="6" type="ORF">I316_05165</name>
</gene>
<dbReference type="STRING" id="1296120.A0A1B9GPX2"/>
<evidence type="ECO:0000256" key="4">
    <source>
        <dbReference type="SAM" id="MobiDB-lite"/>
    </source>
</evidence>
<sequence length="241" mass="26826">MSLGLPQIQLNSGHSIPALAFGTGGKRDPTAQNDPRQALLDALQEDTQPYSLQAAWSIMENLKQEGLRKDIGLSNFGASDIATLSQSWTFVPAMNQIELSPHCAHDPRTSAIVDICAKHHITPMAYSSLSPLRTPREHFPDDPGAPQSTCPISSGFEEGQPLRPLLHRIGSQRGGMTETQVLLAWTWQVFRGCIVTTTDKRWRMGEYLRTFDHAPLTQEELDSISKVGETKYYRRYPRALA</sequence>